<dbReference type="SUPFAM" id="SSF51905">
    <property type="entry name" value="FAD/NAD(P)-binding domain"/>
    <property type="match status" value="1"/>
</dbReference>
<reference evidence="3" key="1">
    <citation type="submission" date="2022-10" db="EMBL/GenBank/DDBJ databases">
        <title>Rhodococcus sp.75.</title>
        <authorList>
            <person name="Sun M."/>
        </authorList>
    </citation>
    <scope>NUCLEOTIDE SEQUENCE</scope>
    <source>
        <strain evidence="3">75</strain>
    </source>
</reference>
<evidence type="ECO:0000313" key="3">
    <source>
        <dbReference type="EMBL" id="UZJ23591.1"/>
    </source>
</evidence>
<evidence type="ECO:0000313" key="4">
    <source>
        <dbReference type="Proteomes" id="UP001164965"/>
    </source>
</evidence>
<protein>
    <submittedName>
        <fullName evidence="3">FAD-dependent oxidoreductase</fullName>
    </submittedName>
</protein>
<accession>A0ABY6NX40</accession>
<evidence type="ECO:0000256" key="1">
    <source>
        <dbReference type="SAM" id="MobiDB-lite"/>
    </source>
</evidence>
<sequence length="414" mass="43405">MAVLDADVLVVGAGLAGLVCAKHLQLAGHEVVVLEAGDVAGGRVATDTVDGFTLDRGFQVLNTAYPALRREVHLPDLDLCTFTPGAAVRAEDGGLHTFVNPLRQPWTAPATVADRLLPRADELRLVRWTAGIVLRSGRAALRRPDVPTARALADAGLDGPVLERFLRPFLAGVLLERDLDTAALFTALVWRTFVLGTVAVPARGMAALPAHLLTQLRPGTVRLGVAAEAVTGTTVRTTDGTLTARSVVVATDPGTAARLVPAVPAPRMRAVTTTYHVTEDAPDTRPLLRLDGTGGPLLNSVVLTAAAPSYSPDHRALVSTSALGSAADVPEPVVRRELARVWGVDTSHWQHLHTSEVPAALPALTAPTAAGLRAPVDLGDGLHVAGDHRDTPSLQGAMASGRRTARSVDHGLRR</sequence>
<feature type="domain" description="Amine oxidase" evidence="2">
    <location>
        <begin position="15"/>
        <end position="408"/>
    </location>
</feature>
<dbReference type="InterPro" id="IPR036188">
    <property type="entry name" value="FAD/NAD-bd_sf"/>
</dbReference>
<proteinExistence type="predicted"/>
<dbReference type="Proteomes" id="UP001164965">
    <property type="component" value="Chromosome"/>
</dbReference>
<dbReference type="Pfam" id="PF01593">
    <property type="entry name" value="Amino_oxidase"/>
    <property type="match status" value="1"/>
</dbReference>
<dbReference type="EMBL" id="CP110615">
    <property type="protein sequence ID" value="UZJ23591.1"/>
    <property type="molecule type" value="Genomic_DNA"/>
</dbReference>
<dbReference type="Gene3D" id="3.50.50.60">
    <property type="entry name" value="FAD/NAD(P)-binding domain"/>
    <property type="match status" value="1"/>
</dbReference>
<name>A0ABY6NX40_9NOCA</name>
<evidence type="ECO:0000259" key="2">
    <source>
        <dbReference type="Pfam" id="PF01593"/>
    </source>
</evidence>
<organism evidence="3 4">
    <name type="scientific">Rhodococcus antarcticus</name>
    <dbReference type="NCBI Taxonomy" id="2987751"/>
    <lineage>
        <taxon>Bacteria</taxon>
        <taxon>Bacillati</taxon>
        <taxon>Actinomycetota</taxon>
        <taxon>Actinomycetes</taxon>
        <taxon>Mycobacteriales</taxon>
        <taxon>Nocardiaceae</taxon>
        <taxon>Rhodococcus</taxon>
    </lineage>
</organism>
<feature type="region of interest" description="Disordered" evidence="1">
    <location>
        <begin position="383"/>
        <end position="414"/>
    </location>
</feature>
<gene>
    <name evidence="3" type="ORF">RHODO2019_10210</name>
</gene>
<dbReference type="InterPro" id="IPR002937">
    <property type="entry name" value="Amino_oxidase"/>
</dbReference>
<dbReference type="RefSeq" id="WP_265381698.1">
    <property type="nucleotide sequence ID" value="NZ_CP110615.1"/>
</dbReference>
<dbReference type="PANTHER" id="PTHR42841">
    <property type="entry name" value="AMINE OXIDASE"/>
    <property type="match status" value="1"/>
</dbReference>
<keyword evidence="4" id="KW-1185">Reference proteome</keyword>